<dbReference type="SUPFAM" id="SSF52172">
    <property type="entry name" value="CheY-like"/>
    <property type="match status" value="1"/>
</dbReference>
<feature type="modified residue" description="4-aspartylphosphate" evidence="1">
    <location>
        <position position="55"/>
    </location>
</feature>
<dbReference type="PANTHER" id="PTHR37299:SF1">
    <property type="entry name" value="STAGE 0 SPORULATION PROTEIN A HOMOLOG"/>
    <property type="match status" value="1"/>
</dbReference>
<dbReference type="GO" id="GO:0003677">
    <property type="term" value="F:DNA binding"/>
    <property type="evidence" value="ECO:0007669"/>
    <property type="project" value="UniProtKB-KW"/>
</dbReference>
<dbReference type="PROSITE" id="PS50110">
    <property type="entry name" value="RESPONSE_REGULATORY"/>
    <property type="match status" value="1"/>
</dbReference>
<keyword evidence="4" id="KW-0238">DNA-binding</keyword>
<dbReference type="SMART" id="SM00448">
    <property type="entry name" value="REC"/>
    <property type="match status" value="1"/>
</dbReference>
<dbReference type="SMART" id="SM00850">
    <property type="entry name" value="LytTR"/>
    <property type="match status" value="1"/>
</dbReference>
<keyword evidence="1" id="KW-0597">Phosphoprotein</keyword>
<sequence>MIKALVIDDESSATNTMKLMLQRYSPEISLLQTTTDIPNALSLITSFKPNLLFLDIQMPGTNGFDLLKQIPLIDFDVIFTTAHDKYAIQAIRFSALDYLLKPIDPDELQAAIQKFILKHQLNYNNKPLYNNFLHNIQSPKKDFKLAISTTEGTYFLSPYDIIRLEGEGNYTNFFFINRRPLLTSKTLKEYEEILCEHGFIRIHKSHMVNCSHVVSYKNEGELIMKDNSVVEISRRRKEEVLNVLKQL</sequence>
<comment type="caution">
    <text evidence="4">The sequence shown here is derived from an EMBL/GenBank/DDBJ whole genome shotgun (WGS) entry which is preliminary data.</text>
</comment>
<evidence type="ECO:0000313" key="5">
    <source>
        <dbReference type="Proteomes" id="UP001560573"/>
    </source>
</evidence>
<name>A0ABV3ZFK7_9BACT</name>
<organism evidence="4 5">
    <name type="scientific">Danxiaibacter flavus</name>
    <dbReference type="NCBI Taxonomy" id="3049108"/>
    <lineage>
        <taxon>Bacteria</taxon>
        <taxon>Pseudomonadati</taxon>
        <taxon>Bacteroidota</taxon>
        <taxon>Chitinophagia</taxon>
        <taxon>Chitinophagales</taxon>
        <taxon>Chitinophagaceae</taxon>
        <taxon>Danxiaibacter</taxon>
    </lineage>
</organism>
<dbReference type="PROSITE" id="PS50930">
    <property type="entry name" value="HTH_LYTTR"/>
    <property type="match status" value="1"/>
</dbReference>
<feature type="domain" description="Response regulatory" evidence="2">
    <location>
        <begin position="3"/>
        <end position="116"/>
    </location>
</feature>
<dbReference type="Gene3D" id="2.40.50.1020">
    <property type="entry name" value="LytTr DNA-binding domain"/>
    <property type="match status" value="1"/>
</dbReference>
<dbReference type="InterPro" id="IPR001789">
    <property type="entry name" value="Sig_transdc_resp-reg_receiver"/>
</dbReference>
<dbReference type="Pfam" id="PF00072">
    <property type="entry name" value="Response_reg"/>
    <property type="match status" value="1"/>
</dbReference>
<reference evidence="4 5" key="1">
    <citation type="submission" date="2023-07" db="EMBL/GenBank/DDBJ databases">
        <authorList>
            <person name="Lian W.-H."/>
        </authorList>
    </citation>
    <scope>NUCLEOTIDE SEQUENCE [LARGE SCALE GENOMIC DNA]</scope>
    <source>
        <strain evidence="4 5">SYSU DXS3180</strain>
    </source>
</reference>
<dbReference type="PANTHER" id="PTHR37299">
    <property type="entry name" value="TRANSCRIPTIONAL REGULATOR-RELATED"/>
    <property type="match status" value="1"/>
</dbReference>
<feature type="domain" description="HTH LytTR-type" evidence="3">
    <location>
        <begin position="145"/>
        <end position="247"/>
    </location>
</feature>
<evidence type="ECO:0000259" key="2">
    <source>
        <dbReference type="PROSITE" id="PS50110"/>
    </source>
</evidence>
<dbReference type="Pfam" id="PF04397">
    <property type="entry name" value="LytTR"/>
    <property type="match status" value="1"/>
</dbReference>
<evidence type="ECO:0000256" key="1">
    <source>
        <dbReference type="PROSITE-ProRule" id="PRU00169"/>
    </source>
</evidence>
<dbReference type="InterPro" id="IPR011006">
    <property type="entry name" value="CheY-like_superfamily"/>
</dbReference>
<accession>A0ABV3ZFK7</accession>
<dbReference type="InterPro" id="IPR007492">
    <property type="entry name" value="LytTR_DNA-bd_dom"/>
</dbReference>
<protein>
    <submittedName>
        <fullName evidence="4">LytTR family DNA-binding domain-containing protein</fullName>
    </submittedName>
</protein>
<keyword evidence="5" id="KW-1185">Reference proteome</keyword>
<dbReference type="Proteomes" id="UP001560573">
    <property type="component" value="Unassembled WGS sequence"/>
</dbReference>
<evidence type="ECO:0000259" key="3">
    <source>
        <dbReference type="PROSITE" id="PS50930"/>
    </source>
</evidence>
<dbReference type="Gene3D" id="3.40.50.2300">
    <property type="match status" value="1"/>
</dbReference>
<dbReference type="InterPro" id="IPR046947">
    <property type="entry name" value="LytR-like"/>
</dbReference>
<evidence type="ECO:0000313" key="4">
    <source>
        <dbReference type="EMBL" id="MEX6688642.1"/>
    </source>
</evidence>
<gene>
    <name evidence="4" type="ORF">QTN47_14100</name>
</gene>
<proteinExistence type="predicted"/>
<dbReference type="RefSeq" id="WP_369330051.1">
    <property type="nucleotide sequence ID" value="NZ_JAULBC010000004.1"/>
</dbReference>
<dbReference type="EMBL" id="JAULBC010000004">
    <property type="protein sequence ID" value="MEX6688642.1"/>
    <property type="molecule type" value="Genomic_DNA"/>
</dbReference>